<dbReference type="SUPFAM" id="SSF117281">
    <property type="entry name" value="Kelch motif"/>
    <property type="match status" value="1"/>
</dbReference>
<evidence type="ECO:0000256" key="1">
    <source>
        <dbReference type="SAM" id="MobiDB-lite"/>
    </source>
</evidence>
<evidence type="ECO:0000313" key="4">
    <source>
        <dbReference type="Proteomes" id="UP000434276"/>
    </source>
</evidence>
<dbReference type="InterPro" id="IPR017451">
    <property type="entry name" value="F-box-assoc_interact_dom"/>
</dbReference>
<dbReference type="PANTHER" id="PTHR31111">
    <property type="entry name" value="BNAA05G37150D PROTEIN-RELATED"/>
    <property type="match status" value="1"/>
</dbReference>
<protein>
    <recommendedName>
        <fullName evidence="2">F-box domain-containing protein</fullName>
    </recommendedName>
</protein>
<dbReference type="SUPFAM" id="SSF81383">
    <property type="entry name" value="F-box domain"/>
    <property type="match status" value="1"/>
</dbReference>
<dbReference type="Pfam" id="PF08268">
    <property type="entry name" value="FBA_3"/>
    <property type="match status" value="1"/>
</dbReference>
<dbReference type="ExpressionAtlas" id="A0A5S9Y4F6">
    <property type="expression patterns" value="baseline and differential"/>
</dbReference>
<sequence>MRRRSKKIKTENNSNPETSEERNKFDEIPHDLVIEILERLPLKSVARFLTVSKLWATTIRSPDFRKSYRGGSSSEPRTLIVSDLNFKEPNPKLHFFRPSISSPSFLSSLTCPFTYPRHEEYYYHHVNGLISVGYGTDQIVINPTTGKFITLPRPKTRRKLVISFFGYDSVSDQYKVLCMTERLRGHPEEASSQHQVYTLGAKQKSWKMINCSIPHRPWSWNAVCINGVVYYIAKTGEGMFRRCLMRFDLKSDNLDLCTILPEEIQTSLHDYFLINYKGKVAIPNQPNFYTYDVWVMNQEGGKIEWLKNITFTIKPRKGFVRYLFVTGTTHTGEFILAPTSYTDEFYVFHYNPDMNSFRKIRVQAPGVKRDMVLIPIIISIEPWKSLLRLDNLRIRGSTHTATGEFILAPRFYSDDLNVIHFNPDTNSFRSTKVEVYEDYE</sequence>
<dbReference type="NCBIfam" id="TIGR01640">
    <property type="entry name" value="F_box_assoc_1"/>
    <property type="match status" value="1"/>
</dbReference>
<dbReference type="InterPro" id="IPR015915">
    <property type="entry name" value="Kelch-typ_b-propeller"/>
</dbReference>
<organism evidence="3 4">
    <name type="scientific">Arabidopsis thaliana</name>
    <name type="common">Mouse-ear cress</name>
    <dbReference type="NCBI Taxonomy" id="3702"/>
    <lineage>
        <taxon>Eukaryota</taxon>
        <taxon>Viridiplantae</taxon>
        <taxon>Streptophyta</taxon>
        <taxon>Embryophyta</taxon>
        <taxon>Tracheophyta</taxon>
        <taxon>Spermatophyta</taxon>
        <taxon>Magnoliopsida</taxon>
        <taxon>eudicotyledons</taxon>
        <taxon>Gunneridae</taxon>
        <taxon>Pentapetalae</taxon>
        <taxon>rosids</taxon>
        <taxon>malvids</taxon>
        <taxon>Brassicales</taxon>
        <taxon>Brassicaceae</taxon>
        <taxon>Camelineae</taxon>
        <taxon>Arabidopsis</taxon>
    </lineage>
</organism>
<dbReference type="InterPro" id="IPR013187">
    <property type="entry name" value="F-box-assoc_dom_typ3"/>
</dbReference>
<dbReference type="SMART" id="SM00256">
    <property type="entry name" value="FBOX"/>
    <property type="match status" value="1"/>
</dbReference>
<name>A0A5S9Y4F6_ARATH</name>
<proteinExistence type="predicted"/>
<evidence type="ECO:0000313" key="3">
    <source>
        <dbReference type="EMBL" id="CAA0402815.1"/>
    </source>
</evidence>
<dbReference type="Pfam" id="PF00646">
    <property type="entry name" value="F-box"/>
    <property type="match status" value="1"/>
</dbReference>
<dbReference type="PANTHER" id="PTHR31111:SF67">
    <property type="entry name" value="F-BOX DOMAIN-CONTAINING PROTEIN"/>
    <property type="match status" value="1"/>
</dbReference>
<dbReference type="AlphaFoldDB" id="A0A5S9Y4F6"/>
<gene>
    <name evidence="3" type="ORF">C24_LOCUS22228</name>
</gene>
<feature type="domain" description="F-box" evidence="2">
    <location>
        <begin position="28"/>
        <end position="68"/>
    </location>
</feature>
<dbReference type="Proteomes" id="UP000434276">
    <property type="component" value="Unassembled WGS sequence"/>
</dbReference>
<dbReference type="OrthoDB" id="1555129at2759"/>
<reference evidence="3 4" key="1">
    <citation type="submission" date="2019-12" db="EMBL/GenBank/DDBJ databases">
        <authorList>
            <person name="Jiao W.-B."/>
            <person name="Schneeberger K."/>
        </authorList>
    </citation>
    <scope>NUCLEOTIDE SEQUENCE [LARGE SCALE GENOMIC DNA]</scope>
    <source>
        <strain evidence="4">cv. C24</strain>
    </source>
</reference>
<feature type="region of interest" description="Disordered" evidence="1">
    <location>
        <begin position="1"/>
        <end position="24"/>
    </location>
</feature>
<dbReference type="InterPro" id="IPR001810">
    <property type="entry name" value="F-box_dom"/>
</dbReference>
<evidence type="ECO:0000259" key="2">
    <source>
        <dbReference type="SMART" id="SM00256"/>
    </source>
</evidence>
<dbReference type="InterPro" id="IPR036047">
    <property type="entry name" value="F-box-like_dom_sf"/>
</dbReference>
<dbReference type="EMBL" id="CACSHJ010000096">
    <property type="protein sequence ID" value="CAA0402815.1"/>
    <property type="molecule type" value="Genomic_DNA"/>
</dbReference>
<accession>A0A5S9Y4F6</accession>